<evidence type="ECO:0000313" key="1">
    <source>
        <dbReference type="EMBL" id="HIT99257.1"/>
    </source>
</evidence>
<dbReference type="EMBL" id="DVLX01000033">
    <property type="protein sequence ID" value="HIT99257.1"/>
    <property type="molecule type" value="Genomic_DNA"/>
</dbReference>
<evidence type="ECO:0000313" key="2">
    <source>
        <dbReference type="Proteomes" id="UP000824159"/>
    </source>
</evidence>
<reference evidence="1" key="1">
    <citation type="submission" date="2020-10" db="EMBL/GenBank/DDBJ databases">
        <authorList>
            <person name="Gilroy R."/>
        </authorList>
    </citation>
    <scope>NUCLEOTIDE SEQUENCE</scope>
    <source>
        <strain evidence="1">CHK176-22527</strain>
    </source>
</reference>
<name>A0A9D1KUQ7_9FIRM</name>
<organism evidence="1 2">
    <name type="scientific">Candidatus Allocopromorpha excrementavium</name>
    <dbReference type="NCBI Taxonomy" id="2840741"/>
    <lineage>
        <taxon>Bacteria</taxon>
        <taxon>Bacillati</taxon>
        <taxon>Bacillota</taxon>
        <taxon>Clostridia</taxon>
        <taxon>Eubacteriales</taxon>
        <taxon>Eubacteriaceae</taxon>
        <taxon>Eubacteriaceae incertae sedis</taxon>
        <taxon>Candidatus Allocopromorpha</taxon>
    </lineage>
</organism>
<dbReference type="AlphaFoldDB" id="A0A9D1KUQ7"/>
<protein>
    <submittedName>
        <fullName evidence="1">Uncharacterized protein</fullName>
    </submittedName>
</protein>
<proteinExistence type="predicted"/>
<dbReference type="Proteomes" id="UP000824159">
    <property type="component" value="Unassembled WGS sequence"/>
</dbReference>
<accession>A0A9D1KUQ7</accession>
<reference evidence="1" key="2">
    <citation type="journal article" date="2021" name="PeerJ">
        <title>Extensive microbial diversity within the chicken gut microbiome revealed by metagenomics and culture.</title>
        <authorList>
            <person name="Gilroy R."/>
            <person name="Ravi A."/>
            <person name="Getino M."/>
            <person name="Pursley I."/>
            <person name="Horton D.L."/>
            <person name="Alikhan N.F."/>
            <person name="Baker D."/>
            <person name="Gharbi K."/>
            <person name="Hall N."/>
            <person name="Watson M."/>
            <person name="Adriaenssens E.M."/>
            <person name="Foster-Nyarko E."/>
            <person name="Jarju S."/>
            <person name="Secka A."/>
            <person name="Antonio M."/>
            <person name="Oren A."/>
            <person name="Chaudhuri R.R."/>
            <person name="La Ragione R."/>
            <person name="Hildebrand F."/>
            <person name="Pallen M.J."/>
        </authorList>
    </citation>
    <scope>NUCLEOTIDE SEQUENCE</scope>
    <source>
        <strain evidence="1">CHK176-22527</strain>
    </source>
</reference>
<gene>
    <name evidence="1" type="ORF">IAD12_03270</name>
</gene>
<comment type="caution">
    <text evidence="1">The sequence shown here is derived from an EMBL/GenBank/DDBJ whole genome shotgun (WGS) entry which is preliminary data.</text>
</comment>
<sequence>MSKIKRNEIKNKPMKIPGVNLRSRAGMELVQVALLIALAVTLGLIFKTEITDFVNKTFEGLNGFN</sequence>